<dbReference type="Proteomes" id="UP000008281">
    <property type="component" value="Unassembled WGS sequence"/>
</dbReference>
<evidence type="ECO:0000313" key="3">
    <source>
        <dbReference type="Proteomes" id="UP000008281"/>
    </source>
</evidence>
<organism evidence="3">
    <name type="scientific">Caenorhabditis remanei</name>
    <name type="common">Caenorhabditis vulgaris</name>
    <dbReference type="NCBI Taxonomy" id="31234"/>
    <lineage>
        <taxon>Eukaryota</taxon>
        <taxon>Metazoa</taxon>
        <taxon>Ecdysozoa</taxon>
        <taxon>Nematoda</taxon>
        <taxon>Chromadorea</taxon>
        <taxon>Rhabditida</taxon>
        <taxon>Rhabditina</taxon>
        <taxon>Rhabditomorpha</taxon>
        <taxon>Rhabditoidea</taxon>
        <taxon>Rhabditidae</taxon>
        <taxon>Peloderinae</taxon>
        <taxon>Caenorhabditis</taxon>
    </lineage>
</organism>
<proteinExistence type="predicted"/>
<feature type="domain" description="F-box" evidence="1">
    <location>
        <begin position="39"/>
        <end position="85"/>
    </location>
</feature>
<dbReference type="InterPro" id="IPR001810">
    <property type="entry name" value="F-box_dom"/>
</dbReference>
<dbReference type="InterPro" id="IPR053222">
    <property type="entry name" value="Zygotic_Embryogenesis-Asso"/>
</dbReference>
<dbReference type="EMBL" id="DS269527">
    <property type="protein sequence ID" value="EFO84995.1"/>
    <property type="molecule type" value="Genomic_DNA"/>
</dbReference>
<keyword evidence="3" id="KW-1185">Reference proteome</keyword>
<dbReference type="PROSITE" id="PS50181">
    <property type="entry name" value="FBOX"/>
    <property type="match status" value="1"/>
</dbReference>
<protein>
    <recommendedName>
        <fullName evidence="1">F-box domain-containing protein</fullName>
    </recommendedName>
</protein>
<gene>
    <name evidence="2" type="ORF">CRE_02736</name>
</gene>
<evidence type="ECO:0000259" key="1">
    <source>
        <dbReference type="PROSITE" id="PS50181"/>
    </source>
</evidence>
<dbReference type="InParanoid" id="E3NQI2"/>
<evidence type="ECO:0000313" key="2">
    <source>
        <dbReference type="EMBL" id="EFO84995.1"/>
    </source>
</evidence>
<dbReference type="PANTHER" id="PTHR22899">
    <property type="entry name" value="CYCLIN-RELATED F-BOX FAMILY"/>
    <property type="match status" value="1"/>
</dbReference>
<dbReference type="OrthoDB" id="5878242at2759"/>
<name>E3NQI2_CAERE</name>
<sequence>MKPLKQLPILRLPFRAMEEVSKRMHSIMKKMISNRRNNEFPILRLPFLAIEEIFKTMDPIEIINFSMISKRTRTVAKLIRFYTKYSIDLYIHNAPEIRLDGRKDVVSYVMTSDKKNEWKM</sequence>
<accession>E3NQI2</accession>
<dbReference type="HOGENOM" id="CLU_158846_0_0_1"/>
<dbReference type="AlphaFoldDB" id="E3NQI2"/>
<reference evidence="2" key="1">
    <citation type="submission" date="2007-07" db="EMBL/GenBank/DDBJ databases">
        <title>PCAP assembly of the Caenorhabditis remanei genome.</title>
        <authorList>
            <consortium name="The Caenorhabditis remanei Sequencing Consortium"/>
            <person name="Wilson R.K."/>
        </authorList>
    </citation>
    <scope>NUCLEOTIDE SEQUENCE [LARGE SCALE GENOMIC DNA]</scope>
    <source>
        <strain evidence="2">PB4641</strain>
    </source>
</reference>
<dbReference type="Pfam" id="PF00646">
    <property type="entry name" value="F-box"/>
    <property type="match status" value="1"/>
</dbReference>
<dbReference type="PANTHER" id="PTHR22899:SF1">
    <property type="entry name" value="F-BOX ASSOCIATED DOMAIN-CONTAINING PROTEIN"/>
    <property type="match status" value="1"/>
</dbReference>